<evidence type="ECO:0000313" key="2">
    <source>
        <dbReference type="EMBL" id="CAE8698234.1"/>
    </source>
</evidence>
<protein>
    <submittedName>
        <fullName evidence="2">Uncharacterized protein</fullName>
    </submittedName>
</protein>
<feature type="non-terminal residue" evidence="2">
    <location>
        <position position="114"/>
    </location>
</feature>
<evidence type="ECO:0000313" key="3">
    <source>
        <dbReference type="Proteomes" id="UP000626109"/>
    </source>
</evidence>
<organism evidence="2 3">
    <name type="scientific">Polarella glacialis</name>
    <name type="common">Dinoflagellate</name>
    <dbReference type="NCBI Taxonomy" id="89957"/>
    <lineage>
        <taxon>Eukaryota</taxon>
        <taxon>Sar</taxon>
        <taxon>Alveolata</taxon>
        <taxon>Dinophyceae</taxon>
        <taxon>Suessiales</taxon>
        <taxon>Suessiaceae</taxon>
        <taxon>Polarella</taxon>
    </lineage>
</organism>
<proteinExistence type="predicted"/>
<dbReference type="AlphaFoldDB" id="A0A813KG69"/>
<name>A0A813KG69_POLGL</name>
<dbReference type="Proteomes" id="UP000626109">
    <property type="component" value="Unassembled WGS sequence"/>
</dbReference>
<comment type="caution">
    <text evidence="2">The sequence shown here is derived from an EMBL/GenBank/DDBJ whole genome shotgun (WGS) entry which is preliminary data.</text>
</comment>
<keyword evidence="1" id="KW-0175">Coiled coil</keyword>
<evidence type="ECO:0000256" key="1">
    <source>
        <dbReference type="SAM" id="Coils"/>
    </source>
</evidence>
<gene>
    <name evidence="2" type="ORF">PGLA2088_LOCUS30630</name>
</gene>
<feature type="non-terminal residue" evidence="2">
    <location>
        <position position="1"/>
    </location>
</feature>
<accession>A0A813KG69</accession>
<feature type="coiled-coil region" evidence="1">
    <location>
        <begin position="35"/>
        <end position="69"/>
    </location>
</feature>
<reference evidence="2" key="1">
    <citation type="submission" date="2021-02" db="EMBL/GenBank/DDBJ databases">
        <authorList>
            <person name="Dougan E. K."/>
            <person name="Rhodes N."/>
            <person name="Thang M."/>
            <person name="Chan C."/>
        </authorList>
    </citation>
    <scope>NUCLEOTIDE SEQUENCE</scope>
</reference>
<sequence>HQQQIFIPAHRSRHFANCGLLGSAVICQTQMAGVEDALKEELATLLEEREKWKDERSRLGDEIETLRSRVQKLALAAGQTSDLQRVDAEVQTEVTGEALLQDGGASGSSASAAE</sequence>
<dbReference type="EMBL" id="CAJNNW010028903">
    <property type="protein sequence ID" value="CAE8698234.1"/>
    <property type="molecule type" value="Genomic_DNA"/>
</dbReference>